<feature type="compositionally biased region" description="Polar residues" evidence="2">
    <location>
        <begin position="223"/>
        <end position="235"/>
    </location>
</feature>
<feature type="compositionally biased region" description="Polar residues" evidence="2">
    <location>
        <begin position="248"/>
        <end position="279"/>
    </location>
</feature>
<reference evidence="5" key="1">
    <citation type="submission" date="2022-10" db="EMBL/GenBank/DDBJ databases">
        <title>Genome assembly of Pristionchus species.</title>
        <authorList>
            <person name="Yoshida K."/>
            <person name="Sommer R.J."/>
        </authorList>
    </citation>
    <scope>NUCLEOTIDE SEQUENCE [LARGE SCALE GENOMIC DNA]</scope>
    <source>
        <strain evidence="5">RS5460</strain>
    </source>
</reference>
<feature type="chain" id="PRO_5043006596" evidence="3">
    <location>
        <begin position="17"/>
        <end position="279"/>
    </location>
</feature>
<evidence type="ECO:0000256" key="2">
    <source>
        <dbReference type="SAM" id="MobiDB-lite"/>
    </source>
</evidence>
<dbReference type="AlphaFoldDB" id="A0AAN5D8P6"/>
<sequence length="279" mass="29615">MGMLLFLLLLIPLFSAETADQANLGFDCDEKKCIFTLSIPQSAVSFIDVDLLESEIAGLNRNVTDLRANEELINNEEQTFIDDFDSVYVEAQSTLTAMFNLSSSLNETSYTLLADAQKKEKTAIDLKDALNCMVQGDKSAAECGKDVPDIQTTLAPGGNTDETTDGPTKEPFTGTTTTEKPFTGTTTTEEPFTGTTTTEEPFTGSTTTAEPFTGTTVAEPEKSTTTGPTQSSTEPGTEPTDGPKETKSTTTALDDGTSATPNDASTSVEITSITPETST</sequence>
<evidence type="ECO:0000256" key="1">
    <source>
        <dbReference type="SAM" id="Coils"/>
    </source>
</evidence>
<feature type="region of interest" description="Disordered" evidence="2">
    <location>
        <begin position="141"/>
        <end position="279"/>
    </location>
</feature>
<keyword evidence="3" id="KW-0732">Signal</keyword>
<proteinExistence type="predicted"/>
<comment type="caution">
    <text evidence="4">The sequence shown here is derived from an EMBL/GenBank/DDBJ whole genome shotgun (WGS) entry which is preliminary data.</text>
</comment>
<feature type="coiled-coil region" evidence="1">
    <location>
        <begin position="49"/>
        <end position="76"/>
    </location>
</feature>
<protein>
    <submittedName>
        <fullName evidence="4">Uncharacterized protein</fullName>
    </submittedName>
</protein>
<evidence type="ECO:0000256" key="3">
    <source>
        <dbReference type="SAM" id="SignalP"/>
    </source>
</evidence>
<dbReference type="Proteomes" id="UP001328107">
    <property type="component" value="Unassembled WGS sequence"/>
</dbReference>
<evidence type="ECO:0000313" key="5">
    <source>
        <dbReference type="Proteomes" id="UP001328107"/>
    </source>
</evidence>
<organism evidence="4 5">
    <name type="scientific">Pristionchus mayeri</name>
    <dbReference type="NCBI Taxonomy" id="1317129"/>
    <lineage>
        <taxon>Eukaryota</taxon>
        <taxon>Metazoa</taxon>
        <taxon>Ecdysozoa</taxon>
        <taxon>Nematoda</taxon>
        <taxon>Chromadorea</taxon>
        <taxon>Rhabditida</taxon>
        <taxon>Rhabditina</taxon>
        <taxon>Diplogasteromorpha</taxon>
        <taxon>Diplogasteroidea</taxon>
        <taxon>Neodiplogasteridae</taxon>
        <taxon>Pristionchus</taxon>
    </lineage>
</organism>
<gene>
    <name evidence="4" type="ORF">PMAYCL1PPCAC_29133</name>
</gene>
<keyword evidence="5" id="KW-1185">Reference proteome</keyword>
<name>A0AAN5D8P6_9BILA</name>
<feature type="compositionally biased region" description="Low complexity" evidence="2">
    <location>
        <begin position="169"/>
        <end position="208"/>
    </location>
</feature>
<evidence type="ECO:0000313" key="4">
    <source>
        <dbReference type="EMBL" id="GMR58938.1"/>
    </source>
</evidence>
<keyword evidence="1" id="KW-0175">Coiled coil</keyword>
<dbReference type="EMBL" id="BTRK01000006">
    <property type="protein sequence ID" value="GMR58938.1"/>
    <property type="molecule type" value="Genomic_DNA"/>
</dbReference>
<accession>A0AAN5D8P6</accession>
<feature type="signal peptide" evidence="3">
    <location>
        <begin position="1"/>
        <end position="16"/>
    </location>
</feature>